<feature type="region of interest" description="Disordered" evidence="1">
    <location>
        <begin position="33"/>
        <end position="55"/>
    </location>
</feature>
<gene>
    <name evidence="2" type="ORF">EHUX00137_LOCUS45230</name>
</gene>
<dbReference type="AlphaFoldDB" id="A0A7S3TWK7"/>
<protein>
    <submittedName>
        <fullName evidence="2">Uncharacterized protein</fullName>
    </submittedName>
</protein>
<dbReference type="EMBL" id="HBIR01058180">
    <property type="protein sequence ID" value="CAE0595863.1"/>
    <property type="molecule type" value="Transcribed_RNA"/>
</dbReference>
<evidence type="ECO:0000256" key="1">
    <source>
        <dbReference type="SAM" id="MobiDB-lite"/>
    </source>
</evidence>
<name>A0A7S3TWK7_EMIHU</name>
<accession>A0A7S3TWK7</accession>
<reference evidence="2" key="1">
    <citation type="submission" date="2021-01" db="EMBL/GenBank/DDBJ databases">
        <authorList>
            <person name="Corre E."/>
            <person name="Pelletier E."/>
            <person name="Niang G."/>
            <person name="Scheremetjew M."/>
            <person name="Finn R."/>
            <person name="Kale V."/>
            <person name="Holt S."/>
            <person name="Cochrane G."/>
            <person name="Meng A."/>
            <person name="Brown T."/>
            <person name="Cohen L."/>
        </authorList>
    </citation>
    <scope>NUCLEOTIDE SEQUENCE</scope>
    <source>
        <strain evidence="2">379</strain>
    </source>
</reference>
<proteinExistence type="predicted"/>
<sequence>MLGIFGLICASKGLIVPGERATSETLPRHFARARLPTSSPPHHTRGDPPTLDPPIRSGMLGTTHRVVPRPRLASAGLDSLGIAQATAEPMSYFGPNDAGLPFVENMLKFDIASFGQPQ</sequence>
<organism evidence="2">
    <name type="scientific">Emiliania huxleyi</name>
    <name type="common">Coccolithophore</name>
    <name type="synonym">Pontosphaera huxleyi</name>
    <dbReference type="NCBI Taxonomy" id="2903"/>
    <lineage>
        <taxon>Eukaryota</taxon>
        <taxon>Haptista</taxon>
        <taxon>Haptophyta</taxon>
        <taxon>Prymnesiophyceae</taxon>
        <taxon>Isochrysidales</taxon>
        <taxon>Noelaerhabdaceae</taxon>
        <taxon>Emiliania</taxon>
    </lineage>
</organism>
<evidence type="ECO:0000313" key="2">
    <source>
        <dbReference type="EMBL" id="CAE0595863.1"/>
    </source>
</evidence>